<dbReference type="EMBL" id="UAUF01000014">
    <property type="protein sequence ID" value="SPZ13411.1"/>
    <property type="molecule type" value="Genomic_DNA"/>
</dbReference>
<evidence type="ECO:0000313" key="4">
    <source>
        <dbReference type="Proteomes" id="UP000250443"/>
    </source>
</evidence>
<evidence type="ECO:0000256" key="1">
    <source>
        <dbReference type="SAM" id="Phobius"/>
    </source>
</evidence>
<evidence type="ECO:0000313" key="5">
    <source>
        <dbReference type="Proteomes" id="UP000626180"/>
    </source>
</evidence>
<dbReference type="EMBL" id="JADMCD010000012">
    <property type="protein sequence ID" value="MBF8642916.1"/>
    <property type="molecule type" value="Genomic_DNA"/>
</dbReference>
<accession>A0A2X2D3B0</accession>
<dbReference type="Proteomes" id="UP000626180">
    <property type="component" value="Unassembled WGS sequence"/>
</dbReference>
<keyword evidence="1" id="KW-0812">Transmembrane</keyword>
<evidence type="ECO:0000313" key="3">
    <source>
        <dbReference type="EMBL" id="SPZ13411.1"/>
    </source>
</evidence>
<keyword evidence="1" id="KW-0472">Membrane</keyword>
<keyword evidence="5" id="KW-1185">Reference proteome</keyword>
<protein>
    <submittedName>
        <fullName evidence="3">Uncharacterized protein</fullName>
    </submittedName>
</protein>
<gene>
    <name evidence="2" type="ORF">IRZ65_19805</name>
    <name evidence="3" type="ORF">NCTC11842_05153</name>
</gene>
<sequence>MAVFKRYLTVGPIVSLISVSAILIMASAPGHLYHFSALALSGLIGIMVGVTALVMTARYIYTHL</sequence>
<name>A0A2X2D3B0_PSELU</name>
<proteinExistence type="predicted"/>
<feature type="transmembrane region" description="Helical" evidence="1">
    <location>
        <begin position="7"/>
        <end position="26"/>
    </location>
</feature>
<reference evidence="2 5" key="2">
    <citation type="submission" date="2020-10" db="EMBL/GenBank/DDBJ databases">
        <title>Genome sequences of Pseudomonas isolates.</title>
        <authorList>
            <person name="Wessels L."/>
            <person name="Reich F."/>
            <person name="Hammerl J."/>
        </authorList>
    </citation>
    <scope>NUCLEOTIDE SEQUENCE [LARGE SCALE GENOMIC DNA]</scope>
    <source>
        <strain evidence="2 5">20-MO00624-0</strain>
    </source>
</reference>
<organism evidence="3 4">
    <name type="scientific">Pseudomonas luteola</name>
    <dbReference type="NCBI Taxonomy" id="47886"/>
    <lineage>
        <taxon>Bacteria</taxon>
        <taxon>Pseudomonadati</taxon>
        <taxon>Pseudomonadota</taxon>
        <taxon>Gammaproteobacteria</taxon>
        <taxon>Pseudomonadales</taxon>
        <taxon>Pseudomonadaceae</taxon>
        <taxon>Pseudomonas</taxon>
    </lineage>
</organism>
<feature type="transmembrane region" description="Helical" evidence="1">
    <location>
        <begin position="32"/>
        <end position="61"/>
    </location>
</feature>
<dbReference type="Proteomes" id="UP000250443">
    <property type="component" value="Unassembled WGS sequence"/>
</dbReference>
<dbReference type="RefSeq" id="WP_010798682.1">
    <property type="nucleotide sequence ID" value="NZ_FQYS01000027.1"/>
</dbReference>
<keyword evidence="1" id="KW-1133">Transmembrane helix</keyword>
<dbReference type="AlphaFoldDB" id="A0A2X2D3B0"/>
<evidence type="ECO:0000313" key="2">
    <source>
        <dbReference type="EMBL" id="MBF8642916.1"/>
    </source>
</evidence>
<reference evidence="3 4" key="1">
    <citation type="submission" date="2018-06" db="EMBL/GenBank/DDBJ databases">
        <authorList>
            <consortium name="Pathogen Informatics"/>
            <person name="Doyle S."/>
        </authorList>
    </citation>
    <scope>NUCLEOTIDE SEQUENCE [LARGE SCALE GENOMIC DNA]</scope>
    <source>
        <strain evidence="3 4">NCTC11842</strain>
    </source>
</reference>